<evidence type="ECO:0000313" key="2">
    <source>
        <dbReference type="EMBL" id="QDV72003.1"/>
    </source>
</evidence>
<dbReference type="KEGG" id="bmei:Spa11_01730"/>
<evidence type="ECO:0000256" key="1">
    <source>
        <dbReference type="SAM" id="SignalP"/>
    </source>
</evidence>
<organism evidence="2 3">
    <name type="scientific">Botrimarina mediterranea</name>
    <dbReference type="NCBI Taxonomy" id="2528022"/>
    <lineage>
        <taxon>Bacteria</taxon>
        <taxon>Pseudomonadati</taxon>
        <taxon>Planctomycetota</taxon>
        <taxon>Planctomycetia</taxon>
        <taxon>Pirellulales</taxon>
        <taxon>Lacipirellulaceae</taxon>
        <taxon>Botrimarina</taxon>
    </lineage>
</organism>
<accession>A0A518K2H0</accession>
<feature type="chain" id="PRO_5021751938" description="PEP-CTERM protein-sorting domain-containing protein" evidence="1">
    <location>
        <begin position="27"/>
        <end position="299"/>
    </location>
</feature>
<dbReference type="Gene3D" id="3.40.50.1110">
    <property type="entry name" value="SGNH hydrolase"/>
    <property type="match status" value="1"/>
</dbReference>
<evidence type="ECO:0008006" key="4">
    <source>
        <dbReference type="Google" id="ProtNLM"/>
    </source>
</evidence>
<name>A0A518K2H0_9BACT</name>
<evidence type="ECO:0000313" key="3">
    <source>
        <dbReference type="Proteomes" id="UP000316426"/>
    </source>
</evidence>
<gene>
    <name evidence="2" type="ORF">Spa11_01730</name>
</gene>
<keyword evidence="3" id="KW-1185">Reference proteome</keyword>
<protein>
    <recommendedName>
        <fullName evidence="4">PEP-CTERM protein-sorting domain-containing protein</fullName>
    </recommendedName>
</protein>
<dbReference type="GO" id="GO:0016788">
    <property type="term" value="F:hydrolase activity, acting on ester bonds"/>
    <property type="evidence" value="ECO:0007669"/>
    <property type="project" value="UniProtKB-ARBA"/>
</dbReference>
<sequence precursor="true">MFQCLRRALSPTLALAALVAAASSQAAEPINIIWYGNSFTNATCCGGTASVPAIFNAVAVAAGQPAPNNVNRSSNGQSLQWHLTNNTAGINGGISASDDWDYVVLQDFSTMPTHIGNLSQHLSSTLGMYNAVAARSPDVTPVLYETWARGPGHSFYTGGAPSFPGGPAQMQQELRDGYLAAQANINASAGAGTALVAPVGDAFEEMGFPLSLYAGDIYHAQNRGSLLATLVLYGTIYGDTTTSDIPLGSILTSLNISTTDAAAIAAAADAVLAPVIPEPTSAAMALAVVGLSLARRRRG</sequence>
<dbReference type="AlphaFoldDB" id="A0A518K2H0"/>
<proteinExistence type="predicted"/>
<dbReference type="RefSeq" id="WP_145105511.1">
    <property type="nucleotide sequence ID" value="NZ_CP036349.1"/>
</dbReference>
<keyword evidence="1" id="KW-0732">Signal</keyword>
<reference evidence="2 3" key="1">
    <citation type="submission" date="2019-02" db="EMBL/GenBank/DDBJ databases">
        <title>Deep-cultivation of Planctomycetes and their phenomic and genomic characterization uncovers novel biology.</title>
        <authorList>
            <person name="Wiegand S."/>
            <person name="Jogler M."/>
            <person name="Boedeker C."/>
            <person name="Pinto D."/>
            <person name="Vollmers J."/>
            <person name="Rivas-Marin E."/>
            <person name="Kohn T."/>
            <person name="Peeters S.H."/>
            <person name="Heuer A."/>
            <person name="Rast P."/>
            <person name="Oberbeckmann S."/>
            <person name="Bunk B."/>
            <person name="Jeske O."/>
            <person name="Meyerdierks A."/>
            <person name="Storesund J.E."/>
            <person name="Kallscheuer N."/>
            <person name="Luecker S."/>
            <person name="Lage O.M."/>
            <person name="Pohl T."/>
            <person name="Merkel B.J."/>
            <person name="Hornburger P."/>
            <person name="Mueller R.-W."/>
            <person name="Bruemmer F."/>
            <person name="Labrenz M."/>
            <person name="Spormann A.M."/>
            <person name="Op den Camp H."/>
            <person name="Overmann J."/>
            <person name="Amann R."/>
            <person name="Jetten M.S.M."/>
            <person name="Mascher T."/>
            <person name="Medema M.H."/>
            <person name="Devos D.P."/>
            <person name="Kaster A.-K."/>
            <person name="Ovreas L."/>
            <person name="Rohde M."/>
            <person name="Galperin M.Y."/>
            <person name="Jogler C."/>
        </authorList>
    </citation>
    <scope>NUCLEOTIDE SEQUENCE [LARGE SCALE GENOMIC DNA]</scope>
    <source>
        <strain evidence="2 3">Spa11</strain>
    </source>
</reference>
<dbReference type="EMBL" id="CP036349">
    <property type="protein sequence ID" value="QDV72003.1"/>
    <property type="molecule type" value="Genomic_DNA"/>
</dbReference>
<feature type="signal peptide" evidence="1">
    <location>
        <begin position="1"/>
        <end position="26"/>
    </location>
</feature>
<dbReference type="InterPro" id="IPR036514">
    <property type="entry name" value="SGNH_hydro_sf"/>
</dbReference>
<dbReference type="Proteomes" id="UP000316426">
    <property type="component" value="Chromosome"/>
</dbReference>